<evidence type="ECO:0000256" key="3">
    <source>
        <dbReference type="ARBA" id="ARBA00023235"/>
    </source>
</evidence>
<dbReference type="STRING" id="9643.ENSUAMP00000018315"/>
<evidence type="ECO:0000256" key="1">
    <source>
        <dbReference type="ARBA" id="ARBA00000971"/>
    </source>
</evidence>
<dbReference type="PANTHER" id="PTHR11071">
    <property type="entry name" value="PEPTIDYL-PROLYL CIS-TRANS ISOMERASE"/>
    <property type="match status" value="1"/>
</dbReference>
<dbReference type="InterPro" id="IPR029000">
    <property type="entry name" value="Cyclophilin-like_dom_sf"/>
</dbReference>
<dbReference type="GeneTree" id="ENSGT00950000183087"/>
<evidence type="ECO:0000256" key="4">
    <source>
        <dbReference type="RuleBase" id="RU363019"/>
    </source>
</evidence>
<accession>A0A452RHA7</accession>
<organism evidence="6 7">
    <name type="scientific">Ursus americanus</name>
    <name type="common">American black bear</name>
    <name type="synonym">Euarctos americanus</name>
    <dbReference type="NCBI Taxonomy" id="9643"/>
    <lineage>
        <taxon>Eukaryota</taxon>
        <taxon>Metazoa</taxon>
        <taxon>Chordata</taxon>
        <taxon>Craniata</taxon>
        <taxon>Vertebrata</taxon>
        <taxon>Euteleostomi</taxon>
        <taxon>Mammalia</taxon>
        <taxon>Eutheria</taxon>
        <taxon>Laurasiatheria</taxon>
        <taxon>Carnivora</taxon>
        <taxon>Caniformia</taxon>
        <taxon>Ursidae</taxon>
        <taxon>Ursus</taxon>
    </lineage>
</organism>
<feature type="domain" description="PPIase cyclophilin-type" evidence="5">
    <location>
        <begin position="17"/>
        <end position="152"/>
    </location>
</feature>
<evidence type="ECO:0000259" key="5">
    <source>
        <dbReference type="PROSITE" id="PS50072"/>
    </source>
</evidence>
<dbReference type="PANTHER" id="PTHR11071:SF490">
    <property type="entry name" value="PEPTIDYL-PROLYL CIS-TRANS ISOMERASE A"/>
    <property type="match status" value="1"/>
</dbReference>
<dbReference type="AlphaFoldDB" id="A0A452RHA7"/>
<proteinExistence type="inferred from homology"/>
<dbReference type="PRINTS" id="PR00153">
    <property type="entry name" value="CSAPPISMRASE"/>
</dbReference>
<comment type="similarity">
    <text evidence="4">Belongs to the cyclophilin-type PPIase family.</text>
</comment>
<comment type="function">
    <text evidence="4">PPIases accelerate the folding of proteins. It catalyzes the cis-trans isomerization of proline imidic peptide bonds in oligopeptides.</text>
</comment>
<dbReference type="PIRSF" id="PIRSF001467">
    <property type="entry name" value="Peptidylpro_ismrse"/>
    <property type="match status" value="1"/>
</dbReference>
<dbReference type="Ensembl" id="ENSUAMT00000020500.1">
    <property type="protein sequence ID" value="ENSUAMP00000018315.1"/>
    <property type="gene ID" value="ENSUAMG00000014532.1"/>
</dbReference>
<protein>
    <recommendedName>
        <fullName evidence="4">Peptidyl-prolyl cis-trans isomerase</fullName>
        <shortName evidence="4">PPIase</shortName>
        <ecNumber evidence="4">5.2.1.8</ecNumber>
    </recommendedName>
</protein>
<evidence type="ECO:0000313" key="6">
    <source>
        <dbReference type="Ensembl" id="ENSUAMP00000018315.1"/>
    </source>
</evidence>
<dbReference type="InterPro" id="IPR024936">
    <property type="entry name" value="Cyclophilin-type_PPIase"/>
</dbReference>
<dbReference type="InterPro" id="IPR002130">
    <property type="entry name" value="Cyclophilin-type_PPIase_dom"/>
</dbReference>
<dbReference type="PROSITE" id="PS50072">
    <property type="entry name" value="CSA_PPIASE_2"/>
    <property type="match status" value="1"/>
</dbReference>
<comment type="catalytic activity">
    <reaction evidence="1 4">
        <text>[protein]-peptidylproline (omega=180) = [protein]-peptidylproline (omega=0)</text>
        <dbReference type="Rhea" id="RHEA:16237"/>
        <dbReference type="Rhea" id="RHEA-COMP:10747"/>
        <dbReference type="Rhea" id="RHEA-COMP:10748"/>
        <dbReference type="ChEBI" id="CHEBI:83833"/>
        <dbReference type="ChEBI" id="CHEBI:83834"/>
        <dbReference type="EC" id="5.2.1.8"/>
    </reaction>
</comment>
<dbReference type="EC" id="5.2.1.8" evidence="4"/>
<dbReference type="GO" id="GO:0003755">
    <property type="term" value="F:peptidyl-prolyl cis-trans isomerase activity"/>
    <property type="evidence" value="ECO:0007669"/>
    <property type="project" value="UniProtKB-UniRule"/>
</dbReference>
<keyword evidence="2 4" id="KW-0697">Rotamase</keyword>
<dbReference type="GO" id="GO:0005737">
    <property type="term" value="C:cytoplasm"/>
    <property type="evidence" value="ECO:0007669"/>
    <property type="project" value="TreeGrafter"/>
</dbReference>
<reference evidence="6" key="3">
    <citation type="submission" date="2025-09" db="UniProtKB">
        <authorList>
            <consortium name="Ensembl"/>
        </authorList>
    </citation>
    <scope>IDENTIFICATION</scope>
</reference>
<dbReference type="OMA" id="CHNGTDG"/>
<dbReference type="SUPFAM" id="SSF50891">
    <property type="entry name" value="Cyclophilin-like"/>
    <property type="match status" value="1"/>
</dbReference>
<dbReference type="FunFam" id="2.40.100.10:FF:000025">
    <property type="entry name" value="Peptidyl-prolyl cis-trans isomerase CYP19-2"/>
    <property type="match status" value="1"/>
</dbReference>
<evidence type="ECO:0000256" key="2">
    <source>
        <dbReference type="ARBA" id="ARBA00023110"/>
    </source>
</evidence>
<keyword evidence="7" id="KW-1185">Reference proteome</keyword>
<name>A0A452RHA7_URSAM</name>
<evidence type="ECO:0000313" key="7">
    <source>
        <dbReference type="Proteomes" id="UP000291022"/>
    </source>
</evidence>
<reference evidence="7" key="1">
    <citation type="submission" date="2016-06" db="EMBL/GenBank/DDBJ databases">
        <title>De novo assembly and RNA-Seq shows season-dependent expression and editing in black bear kidneys.</title>
        <authorList>
            <person name="Korstanje R."/>
            <person name="Srivastava A."/>
            <person name="Sarsani V.K."/>
            <person name="Sheehan S.M."/>
            <person name="Seger R.L."/>
            <person name="Barter M.E."/>
            <person name="Lindqvist C."/>
            <person name="Brody L.C."/>
            <person name="Mullikin J.C."/>
        </authorList>
    </citation>
    <scope>NUCLEOTIDE SEQUENCE [LARGE SCALE GENOMIC DNA]</scope>
</reference>
<reference evidence="6" key="2">
    <citation type="submission" date="2025-08" db="UniProtKB">
        <authorList>
            <consortium name="Ensembl"/>
        </authorList>
    </citation>
    <scope>IDENTIFICATION</scope>
</reference>
<dbReference type="Gene3D" id="2.40.100.10">
    <property type="entry name" value="Cyclophilin-like"/>
    <property type="match status" value="1"/>
</dbReference>
<dbReference type="GO" id="GO:0006457">
    <property type="term" value="P:protein folding"/>
    <property type="evidence" value="ECO:0007669"/>
    <property type="project" value="TreeGrafter"/>
</dbReference>
<dbReference type="GO" id="GO:0016018">
    <property type="term" value="F:cyclosporin A binding"/>
    <property type="evidence" value="ECO:0007669"/>
    <property type="project" value="TreeGrafter"/>
</dbReference>
<keyword evidence="3 4" id="KW-0413">Isomerase</keyword>
<sequence length="152" mass="16347">MSAGGRDTEPTVNPTLSFNITLVGKPLGHVSLELFADKIPKTAENFRALSTEEKGFGFKGSCFHRIILGFLCQCGDFTCHNGTDGKSIYGEKIDDENFSLKHMGPGILSMANAGPSTTGSQVFICTANTERLGGKYVVLVKGHEYFARHGAL</sequence>
<dbReference type="Proteomes" id="UP000291022">
    <property type="component" value="Unassembled WGS sequence"/>
</dbReference>
<dbReference type="Pfam" id="PF00160">
    <property type="entry name" value="Pro_isomerase"/>
    <property type="match status" value="1"/>
</dbReference>